<feature type="domain" description="PRONE" evidence="3">
    <location>
        <begin position="1"/>
        <end position="81"/>
    </location>
</feature>
<keyword evidence="1 2" id="KW-0344">Guanine-nucleotide releasing factor</keyword>
<dbReference type="PANTHER" id="PTHR33101">
    <property type="entry name" value="ROP GUANINE NUCLEOTIDE EXCHANGE FACTOR 1"/>
    <property type="match status" value="1"/>
</dbReference>
<evidence type="ECO:0000256" key="2">
    <source>
        <dbReference type="PROSITE-ProRule" id="PRU00663"/>
    </source>
</evidence>
<dbReference type="PROSITE" id="PS51334">
    <property type="entry name" value="PRONE"/>
    <property type="match status" value="1"/>
</dbReference>
<gene>
    <name evidence="4" type="ORF">OLEA9_A069183</name>
</gene>
<keyword evidence="5" id="KW-1185">Reference proteome</keyword>
<dbReference type="Gramene" id="OE9A069183T1">
    <property type="protein sequence ID" value="OE9A069183C1"/>
    <property type="gene ID" value="OE9A069183"/>
</dbReference>
<name>A0A8S0PF64_OLEEU</name>
<dbReference type="OrthoDB" id="1747003at2759"/>
<dbReference type="Gene3D" id="1.20.58.2010">
    <property type="entry name" value="PRONE domain, subdomain 1"/>
    <property type="match status" value="1"/>
</dbReference>
<dbReference type="Proteomes" id="UP000594638">
    <property type="component" value="Unassembled WGS sequence"/>
</dbReference>
<evidence type="ECO:0000313" key="5">
    <source>
        <dbReference type="Proteomes" id="UP000594638"/>
    </source>
</evidence>
<protein>
    <submittedName>
        <fullName evidence="4">Rop guanine nucleotide exchange factor 14</fullName>
    </submittedName>
</protein>
<organism evidence="4 5">
    <name type="scientific">Olea europaea subsp. europaea</name>
    <dbReference type="NCBI Taxonomy" id="158383"/>
    <lineage>
        <taxon>Eukaryota</taxon>
        <taxon>Viridiplantae</taxon>
        <taxon>Streptophyta</taxon>
        <taxon>Embryophyta</taxon>
        <taxon>Tracheophyta</taxon>
        <taxon>Spermatophyta</taxon>
        <taxon>Magnoliopsida</taxon>
        <taxon>eudicotyledons</taxon>
        <taxon>Gunneridae</taxon>
        <taxon>Pentapetalae</taxon>
        <taxon>asterids</taxon>
        <taxon>lamiids</taxon>
        <taxon>Lamiales</taxon>
        <taxon>Oleaceae</taxon>
        <taxon>Oleeae</taxon>
        <taxon>Olea</taxon>
    </lineage>
</organism>
<dbReference type="GO" id="GO:0005085">
    <property type="term" value="F:guanyl-nucleotide exchange factor activity"/>
    <property type="evidence" value="ECO:0007669"/>
    <property type="project" value="UniProtKB-UniRule"/>
</dbReference>
<dbReference type="EMBL" id="CACTIH010000051">
    <property type="protein sequence ID" value="CAA2942220.1"/>
    <property type="molecule type" value="Genomic_DNA"/>
</dbReference>
<reference evidence="4 5" key="1">
    <citation type="submission" date="2019-12" db="EMBL/GenBank/DDBJ databases">
        <authorList>
            <person name="Alioto T."/>
            <person name="Alioto T."/>
            <person name="Gomez Garrido J."/>
        </authorList>
    </citation>
    <scope>NUCLEOTIDE SEQUENCE [LARGE SCALE GENOMIC DNA]</scope>
</reference>
<evidence type="ECO:0000256" key="1">
    <source>
        <dbReference type="ARBA" id="ARBA00022658"/>
    </source>
</evidence>
<evidence type="ECO:0000313" key="4">
    <source>
        <dbReference type="EMBL" id="CAA2942220.1"/>
    </source>
</evidence>
<proteinExistence type="predicted"/>
<accession>A0A8S0PF64</accession>
<comment type="caution">
    <text evidence="4">The sequence shown here is derived from an EMBL/GenBank/DDBJ whole genome shotgun (WGS) entry which is preliminary data.</text>
</comment>
<evidence type="ECO:0000259" key="3">
    <source>
        <dbReference type="PROSITE" id="PS51334"/>
    </source>
</evidence>
<sequence length="176" mass="19680">MDKEETLVNRVELLLQLLKTKYPNLPKSFLDVTKVQYGKDVGHSVLEAYSRTLANLSFSILSRIGDILQEDVASNPNSPVAISHLIAARIPGILDNPMLDRVRHSLIRQLNGVDGKSPLSHDTDASDIEIQCAEAKLKKFSDCNTKSKSSLVHQSRGLPQFVCSKFPMMKYQQLFL</sequence>
<dbReference type="InterPro" id="IPR005512">
    <property type="entry name" value="PRONE_dom"/>
</dbReference>
<dbReference type="InterPro" id="IPR038937">
    <property type="entry name" value="RopGEF"/>
</dbReference>
<dbReference type="AlphaFoldDB" id="A0A8S0PF64"/>
<dbReference type="Pfam" id="PF03759">
    <property type="entry name" value="PRONE"/>
    <property type="match status" value="1"/>
</dbReference>
<dbReference type="PANTHER" id="PTHR33101:SF2">
    <property type="entry name" value="ROP GUANINE NUCLEOTIDE EXCHANGE FACTOR 14"/>
    <property type="match status" value="1"/>
</dbReference>